<keyword evidence="1" id="KW-0732">Signal</keyword>
<comment type="caution">
    <text evidence="2">The sequence shown here is derived from an EMBL/GenBank/DDBJ whole genome shotgun (WGS) entry which is preliminary data.</text>
</comment>
<dbReference type="Pfam" id="PF14269">
    <property type="entry name" value="Arylsulfotran_2"/>
    <property type="match status" value="1"/>
</dbReference>
<dbReference type="InterPro" id="IPR053143">
    <property type="entry name" value="Arylsulfate_ST"/>
</dbReference>
<gene>
    <name evidence="2" type="ORF">GMORB2_1237</name>
</gene>
<name>A0A9P4YZL9_9HYPO</name>
<dbReference type="RefSeq" id="XP_035324643.1">
    <property type="nucleotide sequence ID" value="XM_035463219.1"/>
</dbReference>
<evidence type="ECO:0008006" key="4">
    <source>
        <dbReference type="Google" id="ProtNLM"/>
    </source>
</evidence>
<feature type="chain" id="PRO_5040205371" description="ASST-domain-containing protein" evidence="1">
    <location>
        <begin position="20"/>
        <end position="510"/>
    </location>
</feature>
<dbReference type="GeneID" id="55967467"/>
<keyword evidence="3" id="KW-1185">Reference proteome</keyword>
<dbReference type="PANTHER" id="PTHR35340">
    <property type="entry name" value="PQQ ENZYME REPEAT PROTEIN-RELATED"/>
    <property type="match status" value="1"/>
</dbReference>
<feature type="signal peptide" evidence="1">
    <location>
        <begin position="1"/>
        <end position="19"/>
    </location>
</feature>
<dbReference type="AlphaFoldDB" id="A0A9P4YZL9"/>
<organism evidence="2 3">
    <name type="scientific">Geosmithia morbida</name>
    <dbReference type="NCBI Taxonomy" id="1094350"/>
    <lineage>
        <taxon>Eukaryota</taxon>
        <taxon>Fungi</taxon>
        <taxon>Dikarya</taxon>
        <taxon>Ascomycota</taxon>
        <taxon>Pezizomycotina</taxon>
        <taxon>Sordariomycetes</taxon>
        <taxon>Hypocreomycetidae</taxon>
        <taxon>Hypocreales</taxon>
        <taxon>Bionectriaceae</taxon>
        <taxon>Geosmithia</taxon>
    </lineage>
</organism>
<accession>A0A9P4YZL9</accession>
<evidence type="ECO:0000313" key="2">
    <source>
        <dbReference type="EMBL" id="KAF4125991.1"/>
    </source>
</evidence>
<evidence type="ECO:0000256" key="1">
    <source>
        <dbReference type="SAM" id="SignalP"/>
    </source>
</evidence>
<sequence>MRAVLSLIAGLGLPIVTQAASNTSWPWQSYRSSAFEPPDLKVTKHGDTTPGFFFFDQNGPTGHNYSLFIMSEDNELVWQSPRGSYSAYKPQFLNGEPVLVFHNGIDFSEPYGFGYGIIEIYDSSYDNIYNVSVTSDDDTFTAIGGYDDSGVYSWIDMHESKITLENTILVTLYNVTQYDLSSIGGPKDGWVTDSLFYEIDVVTNEILYSWSALDHTDEIPLEDVQKFYPLEDYGRNRTLPYGYFHINSVDKFADGSYLISSRFYSSFFKIATDGSVEWTLQGDSGADFELGNDISFRYQHDARIRRETDDGVEISFFNNDNSGITYGINETTGIILWVDEKQRKATLVSELIDPNDTIYSASQGGLQPLPDGHHFMSYGSTPKMKEFGINGTLLMSMQFGNGDGTVFSYRGYKSPWVGLPSDPPSVYACVNDDGNTEVYMSWNGATEHKQWHIFSGEKEGALALSRNVTKSGFETSATLSGRVSFVQAEASNGSGYVSKRSEVTSPTEEC</sequence>
<evidence type="ECO:0000313" key="3">
    <source>
        <dbReference type="Proteomes" id="UP000749293"/>
    </source>
</evidence>
<protein>
    <recommendedName>
        <fullName evidence="4">ASST-domain-containing protein</fullName>
    </recommendedName>
</protein>
<proteinExistence type="predicted"/>
<dbReference type="InterPro" id="IPR039535">
    <property type="entry name" value="ASST-like"/>
</dbReference>
<dbReference type="PANTHER" id="PTHR35340:SF6">
    <property type="entry name" value="ASST-DOMAIN-CONTAINING PROTEIN"/>
    <property type="match status" value="1"/>
</dbReference>
<reference evidence="2" key="1">
    <citation type="submission" date="2020-03" db="EMBL/GenBank/DDBJ databases">
        <title>Site-based positive gene gene selection in Geosmithia morbida across the United States reveals a broad range of putative effectors and factors for local host and environmental adapation.</title>
        <authorList>
            <person name="Onufrak A."/>
            <person name="Murdoch R.W."/>
            <person name="Gazis R."/>
            <person name="Huff M."/>
            <person name="Staton M."/>
            <person name="Klingeman W."/>
            <person name="Hadziabdic D."/>
        </authorList>
    </citation>
    <scope>NUCLEOTIDE SEQUENCE</scope>
    <source>
        <strain evidence="2">1262</strain>
    </source>
</reference>
<dbReference type="EMBL" id="JAANYQ010000002">
    <property type="protein sequence ID" value="KAF4125991.1"/>
    <property type="molecule type" value="Genomic_DNA"/>
</dbReference>
<dbReference type="OrthoDB" id="5377172at2759"/>
<dbReference type="Proteomes" id="UP000749293">
    <property type="component" value="Unassembled WGS sequence"/>
</dbReference>